<keyword evidence="4 5" id="KW-0460">Magnesium</keyword>
<evidence type="ECO:0000313" key="9">
    <source>
        <dbReference type="Proteomes" id="UP000242715"/>
    </source>
</evidence>
<dbReference type="Gene3D" id="3.60.10.10">
    <property type="entry name" value="Endonuclease/exonuclease/phosphatase"/>
    <property type="match status" value="1"/>
</dbReference>
<sequence>MRGWGGSAKRRRLSSFIQMGSFDVCLLQETNKADIEDFLIHNLWGHNDVRWIANNPVGFSGGVSVDREGDVLHIVNVYAPCNIGGDFNAVLSSVDREGDVLHIVNVYAPCNISGKKKLWEDLSMLKQQIGGGKWCVGGDFIAVLHSSERKGVSTDTRQSERFLFNCFVEEMELIDVPVLGKKFTWFSADGNSMSRIDRFLLSDGFVTKYDITGQWIGDRDISDHCPVWLLSSSVNWGP</sequence>
<dbReference type="GO" id="GO:0006284">
    <property type="term" value="P:base-excision repair"/>
    <property type="evidence" value="ECO:0007669"/>
    <property type="project" value="TreeGrafter"/>
</dbReference>
<comment type="caution">
    <text evidence="8">The sequence shown here is derived from an EMBL/GenBank/DDBJ whole genome shotgun (WGS) entry which is preliminary data.</text>
</comment>
<accession>A0A1B5Z7N6</accession>
<feature type="domain" description="Endonuclease/exonuclease/phosphatase" evidence="7">
    <location>
        <begin position="5"/>
        <end position="224"/>
    </location>
</feature>
<evidence type="ECO:0000313" key="8">
    <source>
        <dbReference type="EMBL" id="GAU10126.1"/>
    </source>
</evidence>
<dbReference type="GO" id="GO:0005634">
    <property type="term" value="C:nucleus"/>
    <property type="evidence" value="ECO:0007669"/>
    <property type="project" value="TreeGrafter"/>
</dbReference>
<dbReference type="InterPro" id="IPR005135">
    <property type="entry name" value="Endo/exonuclease/phosphatase"/>
</dbReference>
<keyword evidence="9" id="KW-1185">Reference proteome</keyword>
<comment type="similarity">
    <text evidence="1">Belongs to the DNA repair enzymes AP/ExoA family.</text>
</comment>
<feature type="site" description="Important for catalytic activity" evidence="6">
    <location>
        <position position="197"/>
    </location>
</feature>
<dbReference type="SUPFAM" id="SSF56219">
    <property type="entry name" value="DNase I-like"/>
    <property type="match status" value="1"/>
</dbReference>
<evidence type="ECO:0000256" key="6">
    <source>
        <dbReference type="PIRSR" id="PIRSR604808-3"/>
    </source>
</evidence>
<name>A0A1B5Z7N6_TRISU</name>
<protein>
    <recommendedName>
        <fullName evidence="7">Endonuclease/exonuclease/phosphatase domain-containing protein</fullName>
    </recommendedName>
</protein>
<dbReference type="Pfam" id="PF03372">
    <property type="entry name" value="Exo_endo_phos"/>
    <property type="match status" value="1"/>
</dbReference>
<evidence type="ECO:0000256" key="2">
    <source>
        <dbReference type="ARBA" id="ARBA00022723"/>
    </source>
</evidence>
<dbReference type="GO" id="GO:0008081">
    <property type="term" value="F:phosphoric diester hydrolase activity"/>
    <property type="evidence" value="ECO:0007669"/>
    <property type="project" value="TreeGrafter"/>
</dbReference>
<gene>
    <name evidence="8" type="ORF">TSUD_423110</name>
</gene>
<evidence type="ECO:0000256" key="5">
    <source>
        <dbReference type="PIRSR" id="PIRSR604808-2"/>
    </source>
</evidence>
<evidence type="ECO:0000259" key="7">
    <source>
        <dbReference type="Pfam" id="PF03372"/>
    </source>
</evidence>
<evidence type="ECO:0000256" key="1">
    <source>
        <dbReference type="ARBA" id="ARBA00007092"/>
    </source>
</evidence>
<evidence type="ECO:0000256" key="4">
    <source>
        <dbReference type="ARBA" id="ARBA00022842"/>
    </source>
</evidence>
<comment type="cofactor">
    <cofactor evidence="5">
        <name>Mg(2+)</name>
        <dbReference type="ChEBI" id="CHEBI:18420"/>
    </cofactor>
    <cofactor evidence="5">
        <name>Mn(2+)</name>
        <dbReference type="ChEBI" id="CHEBI:29035"/>
    </cofactor>
    <text evidence="5">Probably binds two magnesium or manganese ions per subunit.</text>
</comment>
<dbReference type="GO" id="GO:0003906">
    <property type="term" value="F:DNA-(apurinic or apyrimidinic site) endonuclease activity"/>
    <property type="evidence" value="ECO:0007669"/>
    <property type="project" value="TreeGrafter"/>
</dbReference>
<reference evidence="9" key="1">
    <citation type="journal article" date="2017" name="Front. Plant Sci.">
        <title>Climate Clever Clovers: New Paradigm to Reduce the Environmental Footprint of Ruminants by Breeding Low Methanogenic Forages Utilizing Haplotype Variation.</title>
        <authorList>
            <person name="Kaur P."/>
            <person name="Appels R."/>
            <person name="Bayer P.E."/>
            <person name="Keeble-Gagnere G."/>
            <person name="Wang J."/>
            <person name="Hirakawa H."/>
            <person name="Shirasawa K."/>
            <person name="Vercoe P."/>
            <person name="Stefanova K."/>
            <person name="Durmic Z."/>
            <person name="Nichols P."/>
            <person name="Revell C."/>
            <person name="Isobe S.N."/>
            <person name="Edwards D."/>
            <person name="Erskine W."/>
        </authorList>
    </citation>
    <scope>NUCLEOTIDE SEQUENCE [LARGE SCALE GENOMIC DNA]</scope>
    <source>
        <strain evidence="9">cv. Daliak</strain>
    </source>
</reference>
<dbReference type="GO" id="GO:0046872">
    <property type="term" value="F:metal ion binding"/>
    <property type="evidence" value="ECO:0007669"/>
    <property type="project" value="UniProtKB-KW"/>
</dbReference>
<keyword evidence="5" id="KW-0464">Manganese</keyword>
<feature type="binding site" evidence="5">
    <location>
        <position position="223"/>
    </location>
    <ligand>
        <name>Mg(2+)</name>
        <dbReference type="ChEBI" id="CHEBI:18420"/>
        <label>1</label>
    </ligand>
</feature>
<dbReference type="EMBL" id="BCLP01047786">
    <property type="protein sequence ID" value="GAU10126.1"/>
    <property type="molecule type" value="Genomic_DNA"/>
</dbReference>
<proteinExistence type="inferred from homology"/>
<dbReference type="InterPro" id="IPR036691">
    <property type="entry name" value="Endo/exonu/phosph_ase_sf"/>
</dbReference>
<dbReference type="Proteomes" id="UP000242715">
    <property type="component" value="Unassembled WGS sequence"/>
</dbReference>
<dbReference type="InterPro" id="IPR004808">
    <property type="entry name" value="AP_endonuc_1"/>
</dbReference>
<organism evidence="8 9">
    <name type="scientific">Trifolium subterraneum</name>
    <name type="common">Subterranean clover</name>
    <dbReference type="NCBI Taxonomy" id="3900"/>
    <lineage>
        <taxon>Eukaryota</taxon>
        <taxon>Viridiplantae</taxon>
        <taxon>Streptophyta</taxon>
        <taxon>Embryophyta</taxon>
        <taxon>Tracheophyta</taxon>
        <taxon>Spermatophyta</taxon>
        <taxon>Magnoliopsida</taxon>
        <taxon>eudicotyledons</taxon>
        <taxon>Gunneridae</taxon>
        <taxon>Pentapetalae</taxon>
        <taxon>rosids</taxon>
        <taxon>fabids</taxon>
        <taxon>Fabales</taxon>
        <taxon>Fabaceae</taxon>
        <taxon>Papilionoideae</taxon>
        <taxon>50 kb inversion clade</taxon>
        <taxon>NPAAA clade</taxon>
        <taxon>Hologalegina</taxon>
        <taxon>IRL clade</taxon>
        <taxon>Trifolieae</taxon>
        <taxon>Trifolium</taxon>
    </lineage>
</organism>
<dbReference type="PANTHER" id="PTHR22748">
    <property type="entry name" value="AP ENDONUCLEASE"/>
    <property type="match status" value="1"/>
</dbReference>
<feature type="site" description="Interaction with DNA substrate" evidence="6">
    <location>
        <position position="224"/>
    </location>
</feature>
<dbReference type="GO" id="GO:0008311">
    <property type="term" value="F:double-stranded DNA 3'-5' DNA exonuclease activity"/>
    <property type="evidence" value="ECO:0007669"/>
    <property type="project" value="TreeGrafter"/>
</dbReference>
<keyword evidence="3" id="KW-0378">Hydrolase</keyword>
<dbReference type="PANTHER" id="PTHR22748:SF11">
    <property type="entry name" value="OS07G0184032 PROTEIN"/>
    <property type="match status" value="1"/>
</dbReference>
<feature type="binding site" evidence="5">
    <location>
        <position position="224"/>
    </location>
    <ligand>
        <name>Mg(2+)</name>
        <dbReference type="ChEBI" id="CHEBI:18420"/>
        <label>1</label>
    </ligand>
</feature>
<evidence type="ECO:0000256" key="3">
    <source>
        <dbReference type="ARBA" id="ARBA00022801"/>
    </source>
</evidence>
<feature type="non-terminal residue" evidence="8">
    <location>
        <position position="238"/>
    </location>
</feature>
<dbReference type="OrthoDB" id="1750912at2759"/>
<keyword evidence="2 5" id="KW-0479">Metal-binding</keyword>
<dbReference type="AlphaFoldDB" id="A0A1B5Z7N6"/>